<gene>
    <name evidence="1" type="ORF">J2Z66_007979</name>
</gene>
<name>A0ABS4J913_9BACL</name>
<evidence type="ECO:0000313" key="1">
    <source>
        <dbReference type="EMBL" id="MBP1996333.1"/>
    </source>
</evidence>
<reference evidence="1 2" key="1">
    <citation type="submission" date="2021-03" db="EMBL/GenBank/DDBJ databases">
        <title>Genomic Encyclopedia of Type Strains, Phase IV (KMG-IV): sequencing the most valuable type-strain genomes for metagenomic binning, comparative biology and taxonomic classification.</title>
        <authorList>
            <person name="Goeker M."/>
        </authorList>
    </citation>
    <scope>NUCLEOTIDE SEQUENCE [LARGE SCALE GENOMIC DNA]</scope>
    <source>
        <strain evidence="1 2">DSM 26048</strain>
    </source>
</reference>
<dbReference type="EMBL" id="JAGGLB010000048">
    <property type="protein sequence ID" value="MBP1996333.1"/>
    <property type="molecule type" value="Genomic_DNA"/>
</dbReference>
<comment type="caution">
    <text evidence="1">The sequence shown here is derived from an EMBL/GenBank/DDBJ whole genome shotgun (WGS) entry which is preliminary data.</text>
</comment>
<accession>A0ABS4J913</accession>
<sequence>MQNQTLQAAFRKVKITPEEPAPLQGYDPNVHVAYPEKDIMDNLFARVLVLDDGEKRHVLVSVDSCLTNEVTFQAADPNGELWKHRHILQTFPEGTRAKWGQTAGAAESDVSVHATHTHSAPEHFSEKYTLRIDRAIQEAIEHLQPVRIRAASGECSISVNRRPSLQHNDRLPIDNALKIIVFETYDGQPVGGVVNCAVHPTLLMNPLNRVSTEFVGLAMNEWEDEVGAGFVSLFIQGFLGDVGPIHHYRTETYDTYPWVKKMGHELYLAITQVSENLQDIAELPLISLEKKVSLPTKHGYFKPFIDVTLHGVRIGEVLIVSVSAEVFNGYIGLIEPHSQAAFTLFSGVANGYSGYLPTPEAFEDGLGGYEMNTTPFKLESCDLFIQSAVELVQGLDFNTSSYPAAHFHR</sequence>
<keyword evidence="2" id="KW-1185">Reference proteome</keyword>
<dbReference type="Proteomes" id="UP001519287">
    <property type="component" value="Unassembled WGS sequence"/>
</dbReference>
<organism evidence="1 2">
    <name type="scientific">Paenibacillus eucommiae</name>
    <dbReference type="NCBI Taxonomy" id="1355755"/>
    <lineage>
        <taxon>Bacteria</taxon>
        <taxon>Bacillati</taxon>
        <taxon>Bacillota</taxon>
        <taxon>Bacilli</taxon>
        <taxon>Bacillales</taxon>
        <taxon>Paenibacillaceae</taxon>
        <taxon>Paenibacillus</taxon>
    </lineage>
</organism>
<protein>
    <submittedName>
        <fullName evidence="1">Uncharacterized protein</fullName>
    </submittedName>
</protein>
<dbReference type="RefSeq" id="WP_209978660.1">
    <property type="nucleotide sequence ID" value="NZ_JAGGLB010000048.1"/>
</dbReference>
<evidence type="ECO:0000313" key="2">
    <source>
        <dbReference type="Proteomes" id="UP001519287"/>
    </source>
</evidence>
<proteinExistence type="predicted"/>